<dbReference type="Pfam" id="PF04874">
    <property type="entry name" value="Mak16"/>
    <property type="match status" value="1"/>
</dbReference>
<dbReference type="PIRSF" id="PIRSF003352">
    <property type="entry name" value="MAK16"/>
    <property type="match status" value="1"/>
</dbReference>
<gene>
    <name evidence="7" type="primary">MAK16</name>
    <name evidence="7" type="ORF">T03_13980</name>
</gene>
<dbReference type="PANTHER" id="PTHR23405">
    <property type="entry name" value="MAINTENANCE OF KILLER 16 MAK16 PROTEIN-RELATED"/>
    <property type="match status" value="1"/>
</dbReference>
<dbReference type="GO" id="GO:0000470">
    <property type="term" value="P:maturation of LSU-rRNA"/>
    <property type="evidence" value="ECO:0007669"/>
    <property type="project" value="TreeGrafter"/>
</dbReference>
<comment type="subcellular location">
    <subcellularLocation>
        <location evidence="1">Nucleus</location>
    </subcellularLocation>
</comment>
<dbReference type="OrthoDB" id="10251342at2759"/>
<dbReference type="AlphaFoldDB" id="A0A0V1DCT9"/>
<dbReference type="Gene3D" id="3.30.390.110">
    <property type="match status" value="1"/>
</dbReference>
<protein>
    <recommendedName>
        <fullName evidence="4">Protein MAK16 homolog</fullName>
    </recommendedName>
</protein>
<accession>A0A0V1DCT9</accession>
<feature type="domain" description="Ribosomal eL28/Mak16" evidence="6">
    <location>
        <begin position="34"/>
        <end position="145"/>
    </location>
</feature>
<evidence type="ECO:0000256" key="1">
    <source>
        <dbReference type="ARBA" id="ARBA00004123"/>
    </source>
</evidence>
<dbReference type="FunFam" id="3.30.390.110:FF:000001">
    <property type="entry name" value="Protein MAK16 homolog"/>
    <property type="match status" value="1"/>
</dbReference>
<proteinExistence type="inferred from homology"/>
<evidence type="ECO:0000256" key="3">
    <source>
        <dbReference type="ARBA" id="ARBA00023242"/>
    </source>
</evidence>
<dbReference type="Proteomes" id="UP000054653">
    <property type="component" value="Unassembled WGS sequence"/>
</dbReference>
<evidence type="ECO:0000256" key="4">
    <source>
        <dbReference type="PIRNR" id="PIRNR003352"/>
    </source>
</evidence>
<dbReference type="STRING" id="45882.A0A0V1DCT9"/>
<dbReference type="OMA" id="CPLANTK"/>
<evidence type="ECO:0000256" key="5">
    <source>
        <dbReference type="SAM" id="MobiDB-lite"/>
    </source>
</evidence>
<dbReference type="InterPro" id="IPR029004">
    <property type="entry name" value="Ribosomal_eL28/Mak16"/>
</dbReference>
<dbReference type="EMBL" id="JYDI01000014">
    <property type="protein sequence ID" value="KRY59208.1"/>
    <property type="molecule type" value="Genomic_DNA"/>
</dbReference>
<dbReference type="Pfam" id="PF01778">
    <property type="entry name" value="Ribosomal_L28e"/>
    <property type="match status" value="1"/>
</dbReference>
<evidence type="ECO:0000256" key="2">
    <source>
        <dbReference type="ARBA" id="ARBA00005514"/>
    </source>
</evidence>
<sequence>MDFDNINYSKSSLRFMCHISLDAHFSVKMQTDDVVWQLLSNGFCSYKTQTKTQKFCRSEWNLTGLCTRQACPMANSQYATVREEKGRIYLYMKEVERSHFPERLWEKVRLPQNLENAMAVIDERLLYWPKFIRFKCKQRLIRYQQVLVRMRKLMLKSKKKIIPISRKIEKRELRRETKALAAARIDKAIERELLERLQQGTYGDLYDFNEETLEKERQLVGEKNATEGKEVGENVQYVEDFEESEVSDMEDFAEKLVSSSSSQSDSSDDEKRVDKRKKRTGKLRKKRVKYLIRKPRVEVEYEEEIPSTSRNVVH</sequence>
<evidence type="ECO:0000259" key="6">
    <source>
        <dbReference type="Pfam" id="PF01778"/>
    </source>
</evidence>
<dbReference type="GO" id="GO:0005730">
    <property type="term" value="C:nucleolus"/>
    <property type="evidence" value="ECO:0007669"/>
    <property type="project" value="UniProtKB-UniRule"/>
</dbReference>
<dbReference type="GO" id="GO:0000460">
    <property type="term" value="P:maturation of 5.8S rRNA"/>
    <property type="evidence" value="ECO:0007669"/>
    <property type="project" value="TreeGrafter"/>
</dbReference>
<dbReference type="GO" id="GO:0030687">
    <property type="term" value="C:preribosome, large subunit precursor"/>
    <property type="evidence" value="ECO:0007669"/>
    <property type="project" value="TreeGrafter"/>
</dbReference>
<keyword evidence="8" id="KW-1185">Reference proteome</keyword>
<name>A0A0V1DCT9_TRIBR</name>
<feature type="compositionally biased region" description="Basic residues" evidence="5">
    <location>
        <begin position="274"/>
        <end position="284"/>
    </location>
</feature>
<comment type="caution">
    <text evidence="7">The sequence shown here is derived from an EMBL/GenBank/DDBJ whole genome shotgun (WGS) entry which is preliminary data.</text>
</comment>
<reference evidence="7 8" key="1">
    <citation type="submission" date="2015-01" db="EMBL/GenBank/DDBJ databases">
        <title>Evolution of Trichinella species and genotypes.</title>
        <authorList>
            <person name="Korhonen P.K."/>
            <person name="Edoardo P."/>
            <person name="Giuseppe L.R."/>
            <person name="Gasser R.B."/>
        </authorList>
    </citation>
    <scope>NUCLEOTIDE SEQUENCE [LARGE SCALE GENOMIC DNA]</scope>
    <source>
        <strain evidence="7">ISS120</strain>
    </source>
</reference>
<dbReference type="InterPro" id="IPR006958">
    <property type="entry name" value="Mak16"/>
</dbReference>
<evidence type="ECO:0000313" key="7">
    <source>
        <dbReference type="EMBL" id="KRY59208.1"/>
    </source>
</evidence>
<evidence type="ECO:0000313" key="8">
    <source>
        <dbReference type="Proteomes" id="UP000054653"/>
    </source>
</evidence>
<feature type="region of interest" description="Disordered" evidence="5">
    <location>
        <begin position="252"/>
        <end position="284"/>
    </location>
</feature>
<organism evidence="7 8">
    <name type="scientific">Trichinella britovi</name>
    <name type="common">Parasitic roundworm</name>
    <dbReference type="NCBI Taxonomy" id="45882"/>
    <lineage>
        <taxon>Eukaryota</taxon>
        <taxon>Metazoa</taxon>
        <taxon>Ecdysozoa</taxon>
        <taxon>Nematoda</taxon>
        <taxon>Enoplea</taxon>
        <taxon>Dorylaimia</taxon>
        <taxon>Trichinellida</taxon>
        <taxon>Trichinellidae</taxon>
        <taxon>Trichinella</taxon>
    </lineage>
</organism>
<keyword evidence="3 4" id="KW-0539">Nucleus</keyword>
<dbReference type="PANTHER" id="PTHR23405:SF4">
    <property type="entry name" value="PROTEIN MAK16 HOMOLOG"/>
    <property type="match status" value="1"/>
</dbReference>
<comment type="similarity">
    <text evidence="2 4">Belongs to the MAK16 family.</text>
</comment>